<dbReference type="PIRSF" id="PIRSF000412">
    <property type="entry name" value="SHMT"/>
    <property type="match status" value="1"/>
</dbReference>
<sequence>MTYEFGEEIGLDTLLQHYPSLKEVIDLTVNHTVWRKRHCLNMIASENVMSPLAMLAYMNDMMHRYAEGKPYKRFYQGLQYVDALEVKAMEIMGELLETKYVDLRPISGTTANATAFRTFTKPGDKACVAPVQAGAHVSHTRFGTLGALGIEQIELPFSLEEWNIDVDKAVKMIEEVKPKIVTLGGSLYIFPHPTKEIAEAAHAVGAKVIHDVAHVLGLVVGKVWENPLKLGADVITSSTHKTFPGPQGGLFATRLEEDYKEMGKVVFPMFVSNHHLHRLAAMAVTGIEMKLWGEDYARQIVINAKELAAQLAAEGFKVVMESKGYTSSHQVIVDVAELGRGTKIAKMLEEANIIVNKNMLPYDRPEDVKDPSGLRIGTQEITRWGMKKDEMKEIAKFMRMVVIDKKDPKEVAKMVSEFRKNFMEVQYGFKITREDEVRLLKIMLHAEAF</sequence>
<dbReference type="OrthoDB" id="5821at2157"/>
<dbReference type="RefSeq" id="WP_193435902.1">
    <property type="nucleotide sequence ID" value="NZ_CP063144.1"/>
</dbReference>
<evidence type="ECO:0000256" key="1">
    <source>
        <dbReference type="ARBA" id="ARBA00001933"/>
    </source>
</evidence>
<evidence type="ECO:0000256" key="5">
    <source>
        <dbReference type="ARBA" id="ARBA00022563"/>
    </source>
</evidence>
<protein>
    <recommendedName>
        <fullName evidence="9">Serine hydroxymethyltransferase</fullName>
        <shortName evidence="9">SHMT</shortName>
        <shortName evidence="9">Serine methylase</shortName>
        <ecNumber evidence="9">2.1.2.-</ecNumber>
    </recommendedName>
</protein>
<dbReference type="KEGG" id="tcs:IMZ38_05530"/>
<gene>
    <name evidence="9" type="primary">glyA</name>
    <name evidence="12" type="ORF">IMZ38_05530</name>
</gene>
<evidence type="ECO:0000256" key="9">
    <source>
        <dbReference type="HAMAP-Rule" id="MF_00051"/>
    </source>
</evidence>
<dbReference type="NCBIfam" id="NF000586">
    <property type="entry name" value="PRK00011.1"/>
    <property type="match status" value="1"/>
</dbReference>
<dbReference type="AlphaFoldDB" id="A0A7M1UP99"/>
<dbReference type="EC" id="2.1.2.-" evidence="9"/>
<dbReference type="InterPro" id="IPR015424">
    <property type="entry name" value="PyrdxlP-dep_Trfase"/>
</dbReference>
<proteinExistence type="inferred from homology"/>
<evidence type="ECO:0000256" key="10">
    <source>
        <dbReference type="PIRSR" id="PIRSR000412-50"/>
    </source>
</evidence>
<dbReference type="Proteomes" id="UP000593766">
    <property type="component" value="Chromosome"/>
</dbReference>
<evidence type="ECO:0000256" key="3">
    <source>
        <dbReference type="ARBA" id="ARBA00011738"/>
    </source>
</evidence>
<dbReference type="GO" id="GO:0030170">
    <property type="term" value="F:pyridoxal phosphate binding"/>
    <property type="evidence" value="ECO:0007669"/>
    <property type="project" value="UniProtKB-UniRule"/>
</dbReference>
<feature type="site" description="Plays an important role in substrate specificity" evidence="9">
    <location>
        <position position="240"/>
    </location>
</feature>
<dbReference type="Gene3D" id="3.40.640.10">
    <property type="entry name" value="Type I PLP-dependent aspartate aminotransferase-like (Major domain)"/>
    <property type="match status" value="1"/>
</dbReference>
<name>A0A7M1UP99_9CREN</name>
<dbReference type="GO" id="GO:0004372">
    <property type="term" value="F:glycine hydroxymethyltransferase activity"/>
    <property type="evidence" value="ECO:0007669"/>
    <property type="project" value="UniProtKB-UniRule"/>
</dbReference>
<keyword evidence="6 9" id="KW-0028">Amino-acid biosynthesis</keyword>
<evidence type="ECO:0000256" key="2">
    <source>
        <dbReference type="ARBA" id="ARBA00006376"/>
    </source>
</evidence>
<feature type="binding site" evidence="9">
    <location>
        <position position="257"/>
    </location>
    <ligand>
        <name>(6S)-5,6,7,8-tetrahydrofolate</name>
        <dbReference type="ChEBI" id="CHEBI:57453"/>
    </ligand>
</feature>
<organism evidence="12 13">
    <name type="scientific">Thermosphaera chiliense</name>
    <dbReference type="NCBI Taxonomy" id="3402707"/>
    <lineage>
        <taxon>Archaea</taxon>
        <taxon>Thermoproteota</taxon>
        <taxon>Thermoprotei</taxon>
        <taxon>Desulfurococcales</taxon>
        <taxon>Desulfurococcaceae</taxon>
        <taxon>Thermosphaera</taxon>
    </lineage>
</organism>
<dbReference type="GO" id="GO:0019264">
    <property type="term" value="P:glycine biosynthetic process from serine"/>
    <property type="evidence" value="ECO:0007669"/>
    <property type="project" value="UniProtKB-UniRule"/>
</dbReference>
<dbReference type="PROSITE" id="PS00096">
    <property type="entry name" value="SHMT"/>
    <property type="match status" value="1"/>
</dbReference>
<evidence type="ECO:0000256" key="6">
    <source>
        <dbReference type="ARBA" id="ARBA00022605"/>
    </source>
</evidence>
<evidence type="ECO:0000313" key="12">
    <source>
        <dbReference type="EMBL" id="QOR94098.1"/>
    </source>
</evidence>
<dbReference type="InterPro" id="IPR019798">
    <property type="entry name" value="Ser_HO-MeTrfase_PLP_BS"/>
</dbReference>
<dbReference type="Gene3D" id="3.90.1150.10">
    <property type="entry name" value="Aspartate Aminotransferase, domain 1"/>
    <property type="match status" value="1"/>
</dbReference>
<keyword evidence="12" id="KW-0489">Methyltransferase</keyword>
<keyword evidence="7 9" id="KW-0808">Transferase</keyword>
<dbReference type="FunFam" id="3.40.640.10:FF:000101">
    <property type="entry name" value="Serine hydroxymethyltransferase"/>
    <property type="match status" value="1"/>
</dbReference>
<reference evidence="12 13" key="1">
    <citation type="submission" date="2020-10" db="EMBL/GenBank/DDBJ databases">
        <title>Complete genome sequence of Thermosphaera aggregans strain 3507.</title>
        <authorList>
            <person name="Zayulina K.S."/>
            <person name="Elcheninov A.G."/>
            <person name="Toshchakov S.V."/>
            <person name="Kublanov I.V."/>
            <person name="Kochetkova T.V."/>
        </authorList>
    </citation>
    <scope>NUCLEOTIDE SEQUENCE [LARGE SCALE GENOMIC DNA]</scope>
    <source>
        <strain evidence="12 13">3507</strain>
    </source>
</reference>
<comment type="function">
    <text evidence="9">Catalyzes the reversible interconversion of serine and glycine with a modified folate serving as the one-carbon carrier. Also exhibits a pteridine-independent aldolase activity toward beta-hydroxyamino acids, producing glycine and aldehydes, via a retro-aldol mechanism.</text>
</comment>
<evidence type="ECO:0000256" key="8">
    <source>
        <dbReference type="ARBA" id="ARBA00022898"/>
    </source>
</evidence>
<dbReference type="InterPro" id="IPR039429">
    <property type="entry name" value="SHMT-like_dom"/>
</dbReference>
<feature type="binding site" evidence="9">
    <location>
        <begin position="135"/>
        <end position="137"/>
    </location>
    <ligand>
        <name>(6S)-5,6,7,8-tetrahydrofolate</name>
        <dbReference type="ChEBI" id="CHEBI:57453"/>
    </ligand>
</feature>
<dbReference type="UniPathway" id="UPA00288">
    <property type="reaction ID" value="UER01023"/>
</dbReference>
<evidence type="ECO:0000313" key="13">
    <source>
        <dbReference type="Proteomes" id="UP000593766"/>
    </source>
</evidence>
<keyword evidence="13" id="KW-1185">Reference proteome</keyword>
<evidence type="ECO:0000256" key="4">
    <source>
        <dbReference type="ARBA" id="ARBA00022490"/>
    </source>
</evidence>
<comment type="subcellular location">
    <subcellularLocation>
        <location evidence="9">Cytoplasm</location>
    </subcellularLocation>
</comment>
<dbReference type="PANTHER" id="PTHR11680:SF35">
    <property type="entry name" value="SERINE HYDROXYMETHYLTRANSFERASE 1"/>
    <property type="match status" value="1"/>
</dbReference>
<comment type="similarity">
    <text evidence="2 9">Belongs to the SHMT family.</text>
</comment>
<feature type="modified residue" description="N6-(pyridoxal phosphate)lysine" evidence="9 10">
    <location>
        <position position="241"/>
    </location>
</feature>
<comment type="subunit">
    <text evidence="3 9">Homodimer.</text>
</comment>
<dbReference type="GeneID" id="59454858"/>
<dbReference type="FunFam" id="3.90.1150.10:FF:000114">
    <property type="entry name" value="Serine hydroxymethyltransferase"/>
    <property type="match status" value="1"/>
</dbReference>
<dbReference type="Pfam" id="PF00464">
    <property type="entry name" value="SHMT"/>
    <property type="match status" value="1"/>
</dbReference>
<accession>A0A7M1UP99</accession>
<evidence type="ECO:0000259" key="11">
    <source>
        <dbReference type="Pfam" id="PF00464"/>
    </source>
</evidence>
<dbReference type="InterPro" id="IPR015421">
    <property type="entry name" value="PyrdxlP-dep_Trfase_major"/>
</dbReference>
<comment type="pathway">
    <text evidence="9">Amino-acid biosynthesis; glycine biosynthesis; glycine from L-serine: step 1/1.</text>
</comment>
<dbReference type="SUPFAM" id="SSF53383">
    <property type="entry name" value="PLP-dependent transferases"/>
    <property type="match status" value="1"/>
</dbReference>
<comment type="cofactor">
    <cofactor evidence="1 9 10">
        <name>pyridoxal 5'-phosphate</name>
        <dbReference type="ChEBI" id="CHEBI:597326"/>
    </cofactor>
</comment>
<dbReference type="GO" id="GO:0032259">
    <property type="term" value="P:methylation"/>
    <property type="evidence" value="ECO:0007669"/>
    <property type="project" value="UniProtKB-KW"/>
</dbReference>
<dbReference type="GO" id="GO:0005737">
    <property type="term" value="C:cytoplasm"/>
    <property type="evidence" value="ECO:0007669"/>
    <property type="project" value="UniProtKB-SubCell"/>
</dbReference>
<comment type="caution">
    <text evidence="9">Lacks conserved residue(s) required for the propagation of feature annotation.</text>
</comment>
<dbReference type="InterPro" id="IPR015422">
    <property type="entry name" value="PyrdxlP-dep_Trfase_small"/>
</dbReference>
<keyword evidence="5 9" id="KW-0554">One-carbon metabolism</keyword>
<feature type="domain" description="Serine hydroxymethyltransferase-like" evidence="11">
    <location>
        <begin position="23"/>
        <end position="398"/>
    </location>
</feature>
<dbReference type="InterPro" id="IPR049943">
    <property type="entry name" value="Ser_HO-MeTrfase-like"/>
</dbReference>
<dbReference type="GO" id="GO:0035999">
    <property type="term" value="P:tetrahydrofolate interconversion"/>
    <property type="evidence" value="ECO:0007669"/>
    <property type="project" value="InterPro"/>
</dbReference>
<keyword evidence="8 9" id="KW-0663">Pyridoxal phosphate</keyword>
<dbReference type="GO" id="GO:0008168">
    <property type="term" value="F:methyltransferase activity"/>
    <property type="evidence" value="ECO:0007669"/>
    <property type="project" value="UniProtKB-KW"/>
</dbReference>
<dbReference type="CDD" id="cd00378">
    <property type="entry name" value="SHMT"/>
    <property type="match status" value="1"/>
</dbReference>
<dbReference type="PANTHER" id="PTHR11680">
    <property type="entry name" value="SERINE HYDROXYMETHYLTRANSFERASE"/>
    <property type="match status" value="1"/>
</dbReference>
<evidence type="ECO:0000256" key="7">
    <source>
        <dbReference type="ARBA" id="ARBA00022679"/>
    </source>
</evidence>
<keyword evidence="4 9" id="KW-0963">Cytoplasm</keyword>
<dbReference type="InterPro" id="IPR001085">
    <property type="entry name" value="Ser_HO-MeTrfase"/>
</dbReference>
<dbReference type="EMBL" id="CP063144">
    <property type="protein sequence ID" value="QOR94098.1"/>
    <property type="molecule type" value="Genomic_DNA"/>
</dbReference>
<dbReference type="HAMAP" id="MF_00051">
    <property type="entry name" value="SHMT"/>
    <property type="match status" value="1"/>
</dbReference>